<reference evidence="2 3" key="1">
    <citation type="submission" date="2015-06" db="EMBL/GenBank/DDBJ databases">
        <title>Genome sequence of Mycobacterium conceptionense strain MLE.</title>
        <authorList>
            <person name="Greninger A.L."/>
            <person name="Cunningham G."/>
            <person name="Chiu C.Y."/>
            <person name="Miller S."/>
        </authorList>
    </citation>
    <scope>NUCLEOTIDE SEQUENCE [LARGE SCALE GENOMIC DNA]</scope>
    <source>
        <strain evidence="2 3">MLE</strain>
    </source>
</reference>
<dbReference type="AlphaFoldDB" id="A0A0J8U4J0"/>
<dbReference type="PATRIC" id="fig|451644.5.peg.4225"/>
<name>A0A0J8U4J0_9MYCO</name>
<dbReference type="OrthoDB" id="4762615at2"/>
<evidence type="ECO:0000313" key="3">
    <source>
        <dbReference type="Proteomes" id="UP000037594"/>
    </source>
</evidence>
<comment type="caution">
    <text evidence="2">The sequence shown here is derived from an EMBL/GenBank/DDBJ whole genome shotgun (WGS) entry which is preliminary data.</text>
</comment>
<feature type="region of interest" description="Disordered" evidence="1">
    <location>
        <begin position="1"/>
        <end position="21"/>
    </location>
</feature>
<dbReference type="Proteomes" id="UP000037594">
    <property type="component" value="Unassembled WGS sequence"/>
</dbReference>
<evidence type="ECO:0000313" key="2">
    <source>
        <dbReference type="EMBL" id="KMV16341.1"/>
    </source>
</evidence>
<evidence type="ECO:0000256" key="1">
    <source>
        <dbReference type="SAM" id="MobiDB-lite"/>
    </source>
</evidence>
<organism evidence="2 3">
    <name type="scientific">Mycolicibacterium conceptionense</name>
    <dbReference type="NCBI Taxonomy" id="451644"/>
    <lineage>
        <taxon>Bacteria</taxon>
        <taxon>Bacillati</taxon>
        <taxon>Actinomycetota</taxon>
        <taxon>Actinomycetes</taxon>
        <taxon>Mycobacteriales</taxon>
        <taxon>Mycobacteriaceae</taxon>
        <taxon>Mycolicibacterium</taxon>
    </lineage>
</organism>
<proteinExistence type="predicted"/>
<sequence>MALLNPRGVTITPERKTTDFGERDWSDIEPIENAVFDLDEPTPVGESGYMQTGTLFVPRGSDLKDGDRVTYQDQKFGVIGNAQRDMNHPFTGDDFGVVYYAIRTGG</sequence>
<evidence type="ECO:0008006" key="4">
    <source>
        <dbReference type="Google" id="ProtNLM"/>
    </source>
</evidence>
<accession>A0A0J8U4J0</accession>
<dbReference type="RefSeq" id="WP_047040430.1">
    <property type="nucleotide sequence ID" value="NZ_LFOD01000021.1"/>
</dbReference>
<protein>
    <recommendedName>
        <fullName evidence="4">Head-to-tail stopper</fullName>
    </recommendedName>
</protein>
<gene>
    <name evidence="2" type="ORF">ACT17_20440</name>
</gene>
<dbReference type="EMBL" id="LFOD01000021">
    <property type="protein sequence ID" value="KMV16341.1"/>
    <property type="molecule type" value="Genomic_DNA"/>
</dbReference>